<evidence type="ECO:0000256" key="1">
    <source>
        <dbReference type="SAM" id="SignalP"/>
    </source>
</evidence>
<gene>
    <name evidence="2" type="ORF">ACHAXA_003427</name>
</gene>
<organism evidence="2 3">
    <name type="scientific">Cyclostephanos tholiformis</name>
    <dbReference type="NCBI Taxonomy" id="382380"/>
    <lineage>
        <taxon>Eukaryota</taxon>
        <taxon>Sar</taxon>
        <taxon>Stramenopiles</taxon>
        <taxon>Ochrophyta</taxon>
        <taxon>Bacillariophyta</taxon>
        <taxon>Coscinodiscophyceae</taxon>
        <taxon>Thalassiosirophycidae</taxon>
        <taxon>Stephanodiscales</taxon>
        <taxon>Stephanodiscaceae</taxon>
        <taxon>Cyclostephanos</taxon>
    </lineage>
</organism>
<keyword evidence="3" id="KW-1185">Reference proteome</keyword>
<evidence type="ECO:0000313" key="2">
    <source>
        <dbReference type="EMBL" id="KAL3823279.1"/>
    </source>
</evidence>
<proteinExistence type="predicted"/>
<comment type="caution">
    <text evidence="2">The sequence shown here is derived from an EMBL/GenBank/DDBJ whole genome shotgun (WGS) entry which is preliminary data.</text>
</comment>
<dbReference type="AlphaFoldDB" id="A0ABD3SFG1"/>
<feature type="chain" id="PRO_5044896986" evidence="1">
    <location>
        <begin position="25"/>
        <end position="534"/>
    </location>
</feature>
<sequence length="534" mass="59010">MSKLSAYALTLALLSHGAFRRGGAVDAACTPSSVVSSFVGECTYSAFAQSLSPDCTTSELFPGKDQTEIEALVSAMCEYDVPVQFVEILGTYQRDRRYFAGGGDFVDADPSSWHVTSGNLQRFEDNLASRAVIAFPEYAARVKYNQQNGLGNNGYPANMNLETGCDLQTVMCCFTNDGTEDGFEMTDASITDVCRHDLRDSPQSNHVANGWSVFPGDESTPAHCVGFTWTDDNVDLVGNMMYDVSLRNTLTRGYKKGVPGAPMCGCIEHMPVVESASCRTATRTGPVTNVFTYRDGYVSASNEANIVYADCDGGLDLAGNYKSKIGGNAIDAHLVGENMCASDLSTYLMEEQFLIENSNPSRYVTADDTIWDQVIGMGTLFLPPQPNATLADADFRAQVTSCLTSSKDRHCIIRRICHSCTSPVHRDIYYKRITPLPPPGTNITNGEVYFLDMFMNRWASYMNVLNVDFELYGSYEDALSGTNKWQYCNYDYFSHPVGFPRDCSPYVYTGDQWNSYSGWMPFAQHHGYYVEKSV</sequence>
<reference evidence="2 3" key="1">
    <citation type="submission" date="2024-10" db="EMBL/GenBank/DDBJ databases">
        <title>Updated reference genomes for cyclostephanoid diatoms.</title>
        <authorList>
            <person name="Roberts W.R."/>
            <person name="Alverson A.J."/>
        </authorList>
    </citation>
    <scope>NUCLEOTIDE SEQUENCE [LARGE SCALE GENOMIC DNA]</scope>
    <source>
        <strain evidence="2 3">AJA228-03</strain>
    </source>
</reference>
<protein>
    <submittedName>
        <fullName evidence="2">Uncharacterized protein</fullName>
    </submittedName>
</protein>
<dbReference type="EMBL" id="JALLPB020000041">
    <property type="protein sequence ID" value="KAL3823279.1"/>
    <property type="molecule type" value="Genomic_DNA"/>
</dbReference>
<accession>A0ABD3SFG1</accession>
<evidence type="ECO:0000313" key="3">
    <source>
        <dbReference type="Proteomes" id="UP001530377"/>
    </source>
</evidence>
<feature type="signal peptide" evidence="1">
    <location>
        <begin position="1"/>
        <end position="24"/>
    </location>
</feature>
<keyword evidence="1" id="KW-0732">Signal</keyword>
<name>A0ABD3SFG1_9STRA</name>
<dbReference type="Proteomes" id="UP001530377">
    <property type="component" value="Unassembled WGS sequence"/>
</dbReference>